<organism evidence="1 2">
    <name type="scientific">Haloferax gibbonsii (strain ATCC 33959 / DSM 4427 / JCM 8863 / NBRC 102184 / NCIMB 2188 / Ma 2.38)</name>
    <dbReference type="NCBI Taxonomy" id="1227459"/>
    <lineage>
        <taxon>Archaea</taxon>
        <taxon>Methanobacteriati</taxon>
        <taxon>Methanobacteriota</taxon>
        <taxon>Stenosarchaea group</taxon>
        <taxon>Halobacteria</taxon>
        <taxon>Halobacteriales</taxon>
        <taxon>Haloferacaceae</taxon>
        <taxon>Haloferax</taxon>
    </lineage>
</organism>
<evidence type="ECO:0000313" key="2">
    <source>
        <dbReference type="Proteomes" id="UP000011571"/>
    </source>
</evidence>
<accession>M0H2E1</accession>
<dbReference type="AlphaFoldDB" id="M0H2E1"/>
<comment type="caution">
    <text evidence="1">The sequence shown here is derived from an EMBL/GenBank/DDBJ whole genome shotgun (WGS) entry which is preliminary data.</text>
</comment>
<gene>
    <name evidence="1" type="ORF">C454_15585</name>
</gene>
<protein>
    <submittedName>
        <fullName evidence="1">Uncharacterized protein</fullName>
    </submittedName>
</protein>
<dbReference type="EMBL" id="AOLJ01000022">
    <property type="protein sequence ID" value="ELZ77927.1"/>
    <property type="molecule type" value="Genomic_DNA"/>
</dbReference>
<proteinExistence type="predicted"/>
<sequence length="117" mass="13393">MLSIEVKDKKIDLSNVDRELGTIKELAENSTAITIAMCKEVTEEAIKDLEDSNVRVVTDEILEAELERWDYHKQNTAVQGMIHFFANIEQNPSAVQRLLRFIKDIDPENVALVHLDE</sequence>
<evidence type="ECO:0000313" key="1">
    <source>
        <dbReference type="EMBL" id="ELZ77927.1"/>
    </source>
</evidence>
<name>M0H2E1_HALGM</name>
<reference evidence="1 2" key="1">
    <citation type="journal article" date="2014" name="PLoS Genet.">
        <title>Phylogenetically driven sequencing of extremely halophilic archaea reveals strategies for static and dynamic osmo-response.</title>
        <authorList>
            <person name="Becker E.A."/>
            <person name="Seitzer P.M."/>
            <person name="Tritt A."/>
            <person name="Larsen D."/>
            <person name="Krusor M."/>
            <person name="Yao A.I."/>
            <person name="Wu D."/>
            <person name="Madern D."/>
            <person name="Eisen J.A."/>
            <person name="Darling A.E."/>
            <person name="Facciotti M.T."/>
        </authorList>
    </citation>
    <scope>NUCLEOTIDE SEQUENCE [LARGE SCALE GENOMIC DNA]</scope>
    <source>
        <strain evidence="2">ATCC 33959 / DSM 4427 / JCM 8863 / NBRC 102184 / NCIMB 2188 / Ma 2.38</strain>
    </source>
</reference>
<keyword evidence="2" id="KW-1185">Reference proteome</keyword>
<dbReference type="Proteomes" id="UP000011571">
    <property type="component" value="Unassembled WGS sequence"/>
</dbReference>